<gene>
    <name evidence="2" type="primary">BQ5605_C030g10835</name>
    <name evidence="2" type="ORF">BQ5605_C030G10835</name>
</gene>
<keyword evidence="3" id="KW-1185">Reference proteome</keyword>
<proteinExistence type="predicted"/>
<feature type="region of interest" description="Disordered" evidence="1">
    <location>
        <begin position="238"/>
        <end position="268"/>
    </location>
</feature>
<evidence type="ECO:0000313" key="2">
    <source>
        <dbReference type="EMBL" id="SGZ09027.1"/>
    </source>
</evidence>
<feature type="region of interest" description="Disordered" evidence="1">
    <location>
        <begin position="121"/>
        <end position="152"/>
    </location>
</feature>
<organism evidence="2 3">
    <name type="scientific">Microbotryum silenes-dioicae</name>
    <dbReference type="NCBI Taxonomy" id="796604"/>
    <lineage>
        <taxon>Eukaryota</taxon>
        <taxon>Fungi</taxon>
        <taxon>Dikarya</taxon>
        <taxon>Basidiomycota</taxon>
        <taxon>Pucciniomycotina</taxon>
        <taxon>Microbotryomycetes</taxon>
        <taxon>Microbotryales</taxon>
        <taxon>Microbotryaceae</taxon>
        <taxon>Microbotryum</taxon>
    </lineage>
</organism>
<feature type="compositionally biased region" description="Basic and acidic residues" evidence="1">
    <location>
        <begin position="133"/>
        <end position="142"/>
    </location>
</feature>
<reference evidence="2 3" key="1">
    <citation type="submission" date="2016-11" db="EMBL/GenBank/DDBJ databases">
        <authorList>
            <person name="Jaros S."/>
            <person name="Januszkiewicz K."/>
            <person name="Wedrychowicz H."/>
        </authorList>
    </citation>
    <scope>NUCLEOTIDE SEQUENCE [LARGE SCALE GENOMIC DNA]</scope>
</reference>
<dbReference type="Proteomes" id="UP000249464">
    <property type="component" value="Unassembled WGS sequence"/>
</dbReference>
<protein>
    <submittedName>
        <fullName evidence="2">BQ5605_C030g10835 protein</fullName>
    </submittedName>
</protein>
<dbReference type="AlphaFoldDB" id="A0A2X0PIC6"/>
<evidence type="ECO:0000256" key="1">
    <source>
        <dbReference type="SAM" id="MobiDB-lite"/>
    </source>
</evidence>
<evidence type="ECO:0000313" key="3">
    <source>
        <dbReference type="Proteomes" id="UP000249464"/>
    </source>
</evidence>
<name>A0A2X0PIC6_9BASI</name>
<dbReference type="EMBL" id="FQNC01000069">
    <property type="protein sequence ID" value="SGZ09027.1"/>
    <property type="molecule type" value="Genomic_DNA"/>
</dbReference>
<sequence>MQDNHRTDVSFAPSQIFISSRYVKLASFAARADFSDQVLKSTSSALDLGMLPAEALLSMRIYEHPKDWQDWNTPAYSHSGESTLHLGEAASASSFFAIAGAEADDEVRRQNRQLAEFCTSSDGHRYSRSSHTHPNDVQHPNDPEDGDYPELPKYNEGRIKMTNLMLDEYPREVVFDSWRSNGRSNVEYDSGGVWQGPCPELNIQCIKYSKRYCFGCVSLLRPMLRPILLWQASTSDKDISTKEGKSPGGGRSAGHYTGSATSRKAIGPNVERTSSQIQLCPISAYNGPMKHILCSASIIRAQRKDHPGEVFIFPQPSSSACLVRHRNKWNNCNVCVMPCPKHRGRATHGPDDRLHRQPTTPAVRFRDLSTIRQY</sequence>
<accession>A0A2X0PIC6</accession>